<reference evidence="2 3" key="1">
    <citation type="journal article" date="2020" name="BMC Genomics">
        <title>Intraspecific diversification of the crop wild relative Brassica cretica Lam. using demographic model selection.</title>
        <authorList>
            <person name="Kioukis A."/>
            <person name="Michalopoulou V.A."/>
            <person name="Briers L."/>
            <person name="Pirintsos S."/>
            <person name="Studholme D.J."/>
            <person name="Pavlidis P."/>
            <person name="Sarris P.F."/>
        </authorList>
    </citation>
    <scope>NUCLEOTIDE SEQUENCE [LARGE SCALE GENOMIC DNA]</scope>
    <source>
        <strain evidence="3">cv. PFS-1207/04</strain>
    </source>
</reference>
<feature type="transmembrane region" description="Helical" evidence="1">
    <location>
        <begin position="113"/>
        <end position="139"/>
    </location>
</feature>
<keyword evidence="1" id="KW-1133">Transmembrane helix</keyword>
<comment type="caution">
    <text evidence="2">The sequence shown here is derived from an EMBL/GenBank/DDBJ whole genome shotgun (WGS) entry which is preliminary data.</text>
</comment>
<accession>A0ABQ7ACJ7</accession>
<keyword evidence="1" id="KW-0472">Membrane</keyword>
<sequence length="164" mass="17936">MFLLLRRPAASSAPGEGRLPLMWVVNSSIRLGQVVVRYHLLRFSSLSGSLDLIRSVFGLCGLLVRISLNRWCLHSVSLGVLLFSRWSRVQYPVAPSVFDGLVLSGEELSGGLVWVWMGSPCVFLVLLSLMLASGFVLAFSKRAFKACVLTFPKVSACGSGWYPA</sequence>
<name>A0ABQ7ACJ7_BRACR</name>
<keyword evidence="3" id="KW-1185">Reference proteome</keyword>
<protein>
    <submittedName>
        <fullName evidence="2">Uncharacterized protein</fullName>
    </submittedName>
</protein>
<dbReference type="Proteomes" id="UP000266723">
    <property type="component" value="Unassembled WGS sequence"/>
</dbReference>
<proteinExistence type="predicted"/>
<keyword evidence="1" id="KW-0812">Transmembrane</keyword>
<gene>
    <name evidence="2" type="ORF">DY000_02055528</name>
</gene>
<evidence type="ECO:0000313" key="3">
    <source>
        <dbReference type="Proteomes" id="UP000266723"/>
    </source>
</evidence>
<evidence type="ECO:0000256" key="1">
    <source>
        <dbReference type="SAM" id="Phobius"/>
    </source>
</evidence>
<organism evidence="2 3">
    <name type="scientific">Brassica cretica</name>
    <name type="common">Mustard</name>
    <dbReference type="NCBI Taxonomy" id="69181"/>
    <lineage>
        <taxon>Eukaryota</taxon>
        <taxon>Viridiplantae</taxon>
        <taxon>Streptophyta</taxon>
        <taxon>Embryophyta</taxon>
        <taxon>Tracheophyta</taxon>
        <taxon>Spermatophyta</taxon>
        <taxon>Magnoliopsida</taxon>
        <taxon>eudicotyledons</taxon>
        <taxon>Gunneridae</taxon>
        <taxon>Pentapetalae</taxon>
        <taxon>rosids</taxon>
        <taxon>malvids</taxon>
        <taxon>Brassicales</taxon>
        <taxon>Brassicaceae</taxon>
        <taxon>Brassiceae</taxon>
        <taxon>Brassica</taxon>
    </lineage>
</organism>
<dbReference type="EMBL" id="QGKV02002055">
    <property type="protein sequence ID" value="KAF3495443.1"/>
    <property type="molecule type" value="Genomic_DNA"/>
</dbReference>
<evidence type="ECO:0000313" key="2">
    <source>
        <dbReference type="EMBL" id="KAF3495443.1"/>
    </source>
</evidence>